<reference evidence="13" key="2">
    <citation type="journal article" date="2020" name="Antonie Van Leeuwenhoek">
        <title>Labilibaculum antarcticum sp. nov., a novel facultative anaerobic, psychrotorelant bacterium isolated from marine sediment of Antarctica.</title>
        <authorList>
            <person name="Watanabe M."/>
            <person name="Kojima H."/>
            <person name="Fukui M."/>
        </authorList>
    </citation>
    <scope>NUCLEOTIDE SEQUENCE [LARGE SCALE GENOMIC DNA]</scope>
    <source>
        <strain evidence="13">SPP2</strain>
    </source>
</reference>
<dbReference type="Pfam" id="PF02537">
    <property type="entry name" value="CRCB"/>
    <property type="match status" value="1"/>
</dbReference>
<keyword evidence="5 11" id="KW-1133">Transmembrane helix</keyword>
<evidence type="ECO:0000256" key="10">
    <source>
        <dbReference type="ARBA" id="ARBA00035585"/>
    </source>
</evidence>
<evidence type="ECO:0000313" key="13">
    <source>
        <dbReference type="Proteomes" id="UP000218267"/>
    </source>
</evidence>
<evidence type="ECO:0000256" key="4">
    <source>
        <dbReference type="ARBA" id="ARBA00022692"/>
    </source>
</evidence>
<comment type="activity regulation">
    <text evidence="11">Na(+) is not transported, but it plays an essential structural role and its presence is essential for fluoride channel function.</text>
</comment>
<proteinExistence type="inferred from homology"/>
<evidence type="ECO:0000256" key="8">
    <source>
        <dbReference type="ARBA" id="ARBA00023303"/>
    </source>
</evidence>
<keyword evidence="3" id="KW-0997">Cell inner membrane</keyword>
<name>A0A1Y1CGU7_9BACT</name>
<dbReference type="InterPro" id="IPR003691">
    <property type="entry name" value="FluC"/>
</dbReference>
<dbReference type="RefSeq" id="WP_096428409.1">
    <property type="nucleotide sequence ID" value="NZ_AP018042.1"/>
</dbReference>
<organism evidence="12 13">
    <name type="scientific">Labilibaculum antarcticum</name>
    <dbReference type="NCBI Taxonomy" id="1717717"/>
    <lineage>
        <taxon>Bacteria</taxon>
        <taxon>Pseudomonadati</taxon>
        <taxon>Bacteroidota</taxon>
        <taxon>Bacteroidia</taxon>
        <taxon>Marinilabiliales</taxon>
        <taxon>Marinifilaceae</taxon>
        <taxon>Labilibaculum</taxon>
    </lineage>
</organism>
<evidence type="ECO:0000256" key="1">
    <source>
        <dbReference type="ARBA" id="ARBA00004651"/>
    </source>
</evidence>
<dbReference type="GO" id="GO:0005886">
    <property type="term" value="C:plasma membrane"/>
    <property type="evidence" value="ECO:0007669"/>
    <property type="project" value="UniProtKB-SubCell"/>
</dbReference>
<feature type="binding site" evidence="11">
    <location>
        <position position="79"/>
    </location>
    <ligand>
        <name>Na(+)</name>
        <dbReference type="ChEBI" id="CHEBI:29101"/>
        <note>structural</note>
    </ligand>
</feature>
<accession>A0A1Y1CGU7</accession>
<feature type="transmembrane region" description="Helical" evidence="11">
    <location>
        <begin position="68"/>
        <end position="86"/>
    </location>
</feature>
<keyword evidence="8 11" id="KW-0407">Ion channel</keyword>
<keyword evidence="7 11" id="KW-0472">Membrane</keyword>
<keyword evidence="11" id="KW-0915">Sodium</keyword>
<evidence type="ECO:0000256" key="5">
    <source>
        <dbReference type="ARBA" id="ARBA00022989"/>
    </source>
</evidence>
<evidence type="ECO:0000256" key="7">
    <source>
        <dbReference type="ARBA" id="ARBA00023136"/>
    </source>
</evidence>
<evidence type="ECO:0000256" key="6">
    <source>
        <dbReference type="ARBA" id="ARBA00023065"/>
    </source>
</evidence>
<evidence type="ECO:0000256" key="2">
    <source>
        <dbReference type="ARBA" id="ARBA00022475"/>
    </source>
</evidence>
<dbReference type="KEGG" id="mbas:ALGA_1124"/>
<dbReference type="NCBIfam" id="TIGR00494">
    <property type="entry name" value="crcB"/>
    <property type="match status" value="1"/>
</dbReference>
<comment type="subcellular location">
    <subcellularLocation>
        <location evidence="1 11">Cell membrane</location>
        <topology evidence="1 11">Multi-pass membrane protein</topology>
    </subcellularLocation>
</comment>
<keyword evidence="11" id="KW-0813">Transport</keyword>
<dbReference type="PANTHER" id="PTHR28259">
    <property type="entry name" value="FLUORIDE EXPORT PROTEIN 1-RELATED"/>
    <property type="match status" value="1"/>
</dbReference>
<dbReference type="Proteomes" id="UP000218267">
    <property type="component" value="Chromosome"/>
</dbReference>
<feature type="transmembrane region" description="Helical" evidence="11">
    <location>
        <begin position="98"/>
        <end position="119"/>
    </location>
</feature>
<comment type="similarity">
    <text evidence="9 11">Belongs to the fluoride channel Fluc/FEX (TC 1.A.43) family.</text>
</comment>
<gene>
    <name evidence="11" type="primary">fluC</name>
    <name evidence="11" type="synonym">crcB</name>
    <name evidence="12" type="ORF">ALGA_1124</name>
</gene>
<evidence type="ECO:0000313" key="12">
    <source>
        <dbReference type="EMBL" id="BAX79510.1"/>
    </source>
</evidence>
<keyword evidence="6 11" id="KW-0406">Ion transport</keyword>
<dbReference type="GO" id="GO:0140114">
    <property type="term" value="P:cellular detoxification of fluoride"/>
    <property type="evidence" value="ECO:0007669"/>
    <property type="project" value="UniProtKB-UniRule"/>
</dbReference>
<dbReference type="GO" id="GO:0062054">
    <property type="term" value="F:fluoride channel activity"/>
    <property type="evidence" value="ECO:0007669"/>
    <property type="project" value="UniProtKB-UniRule"/>
</dbReference>
<keyword evidence="11" id="KW-0479">Metal-binding</keyword>
<comment type="function">
    <text evidence="11">Fluoride-specific ion channel. Important for reducing fluoride concentration in the cell, thus reducing its toxicity.</text>
</comment>
<keyword evidence="2 11" id="KW-1003">Cell membrane</keyword>
<feature type="binding site" evidence="11">
    <location>
        <position position="76"/>
    </location>
    <ligand>
        <name>Na(+)</name>
        <dbReference type="ChEBI" id="CHEBI:29101"/>
        <note>structural</note>
    </ligand>
</feature>
<sequence>MLRTVLLVGLGGFLGSISRFLAEQGLHRYFDTVFPIGTMTVNIVGSFIIGIVYAVAERDNLVSPEMRMFLAVGFCGGFTTFSSFAFDNLNLLKDSGFLYLSLYVTGSVFLGLLAVYFGTQVHKLF</sequence>
<comment type="catalytic activity">
    <reaction evidence="10">
        <text>fluoride(in) = fluoride(out)</text>
        <dbReference type="Rhea" id="RHEA:76159"/>
        <dbReference type="ChEBI" id="CHEBI:17051"/>
    </reaction>
    <physiologicalReaction direction="left-to-right" evidence="10">
        <dbReference type="Rhea" id="RHEA:76160"/>
    </physiologicalReaction>
</comment>
<protein>
    <recommendedName>
        <fullName evidence="11">Fluoride-specific ion channel FluC</fullName>
    </recommendedName>
</protein>
<dbReference type="GO" id="GO:0046872">
    <property type="term" value="F:metal ion binding"/>
    <property type="evidence" value="ECO:0007669"/>
    <property type="project" value="UniProtKB-KW"/>
</dbReference>
<dbReference type="HAMAP" id="MF_00454">
    <property type="entry name" value="FluC"/>
    <property type="match status" value="1"/>
</dbReference>
<dbReference type="EMBL" id="AP018042">
    <property type="protein sequence ID" value="BAX79510.1"/>
    <property type="molecule type" value="Genomic_DNA"/>
</dbReference>
<evidence type="ECO:0000256" key="11">
    <source>
        <dbReference type="HAMAP-Rule" id="MF_00454"/>
    </source>
</evidence>
<reference evidence="12 13" key="1">
    <citation type="journal article" date="2018" name="Mar. Genomics">
        <title>Complete genome sequence of Marinifilaceae bacterium strain SPP2, isolated from the Antarctic marine sediment.</title>
        <authorList>
            <person name="Watanabe M."/>
            <person name="Kojima H."/>
            <person name="Fukui M."/>
        </authorList>
    </citation>
    <scope>NUCLEOTIDE SEQUENCE [LARGE SCALE GENOMIC DNA]</scope>
    <source>
        <strain evidence="12 13">SPP2</strain>
    </source>
</reference>
<dbReference type="PANTHER" id="PTHR28259:SF1">
    <property type="entry name" value="FLUORIDE EXPORT PROTEIN 1-RELATED"/>
    <property type="match status" value="1"/>
</dbReference>
<feature type="transmembrane region" description="Helical" evidence="11">
    <location>
        <begin position="32"/>
        <end position="56"/>
    </location>
</feature>
<evidence type="ECO:0000256" key="9">
    <source>
        <dbReference type="ARBA" id="ARBA00035120"/>
    </source>
</evidence>
<dbReference type="OrthoDB" id="9815830at2"/>
<dbReference type="AlphaFoldDB" id="A0A1Y1CGU7"/>
<keyword evidence="4 11" id="KW-0812">Transmembrane</keyword>
<keyword evidence="13" id="KW-1185">Reference proteome</keyword>
<evidence type="ECO:0000256" key="3">
    <source>
        <dbReference type="ARBA" id="ARBA00022519"/>
    </source>
</evidence>